<reference evidence="2 3" key="1">
    <citation type="journal article" date="2018" name="Nat. Ecol. Evol.">
        <title>Pezizomycetes genomes reveal the molecular basis of ectomycorrhizal truffle lifestyle.</title>
        <authorList>
            <person name="Murat C."/>
            <person name="Payen T."/>
            <person name="Noel B."/>
            <person name="Kuo A."/>
            <person name="Morin E."/>
            <person name="Chen J."/>
            <person name="Kohler A."/>
            <person name="Krizsan K."/>
            <person name="Balestrini R."/>
            <person name="Da Silva C."/>
            <person name="Montanini B."/>
            <person name="Hainaut M."/>
            <person name="Levati E."/>
            <person name="Barry K.W."/>
            <person name="Belfiori B."/>
            <person name="Cichocki N."/>
            <person name="Clum A."/>
            <person name="Dockter R.B."/>
            <person name="Fauchery L."/>
            <person name="Guy J."/>
            <person name="Iotti M."/>
            <person name="Le Tacon F."/>
            <person name="Lindquist E.A."/>
            <person name="Lipzen A."/>
            <person name="Malagnac F."/>
            <person name="Mello A."/>
            <person name="Molinier V."/>
            <person name="Miyauchi S."/>
            <person name="Poulain J."/>
            <person name="Riccioni C."/>
            <person name="Rubini A."/>
            <person name="Sitrit Y."/>
            <person name="Splivallo R."/>
            <person name="Traeger S."/>
            <person name="Wang M."/>
            <person name="Zifcakova L."/>
            <person name="Wipf D."/>
            <person name="Zambonelli A."/>
            <person name="Paolocci F."/>
            <person name="Nowrousian M."/>
            <person name="Ottonello S."/>
            <person name="Baldrian P."/>
            <person name="Spatafora J.W."/>
            <person name="Henrissat B."/>
            <person name="Nagy L.G."/>
            <person name="Aury J.M."/>
            <person name="Wincker P."/>
            <person name="Grigoriev I.V."/>
            <person name="Bonfante P."/>
            <person name="Martin F.M."/>
        </authorList>
    </citation>
    <scope>NUCLEOTIDE SEQUENCE [LARGE SCALE GENOMIC DNA]</scope>
    <source>
        <strain evidence="2 3">RN42</strain>
    </source>
</reference>
<protein>
    <submittedName>
        <fullName evidence="2">Uncharacterized protein</fullName>
    </submittedName>
</protein>
<dbReference type="EMBL" id="ML119816">
    <property type="protein sequence ID" value="RPA73557.1"/>
    <property type="molecule type" value="Genomic_DNA"/>
</dbReference>
<proteinExistence type="predicted"/>
<feature type="compositionally biased region" description="Basic and acidic residues" evidence="1">
    <location>
        <begin position="20"/>
        <end position="33"/>
    </location>
</feature>
<accession>A0A3N4HJT3</accession>
<evidence type="ECO:0000313" key="3">
    <source>
        <dbReference type="Proteomes" id="UP000275078"/>
    </source>
</evidence>
<name>A0A3N4HJT3_ASCIM</name>
<dbReference type="AlphaFoldDB" id="A0A3N4HJT3"/>
<dbReference type="Proteomes" id="UP000275078">
    <property type="component" value="Unassembled WGS sequence"/>
</dbReference>
<gene>
    <name evidence="2" type="ORF">BJ508DRAFT_333940</name>
</gene>
<keyword evidence="3" id="KW-1185">Reference proteome</keyword>
<organism evidence="2 3">
    <name type="scientific">Ascobolus immersus RN42</name>
    <dbReference type="NCBI Taxonomy" id="1160509"/>
    <lineage>
        <taxon>Eukaryota</taxon>
        <taxon>Fungi</taxon>
        <taxon>Dikarya</taxon>
        <taxon>Ascomycota</taxon>
        <taxon>Pezizomycotina</taxon>
        <taxon>Pezizomycetes</taxon>
        <taxon>Pezizales</taxon>
        <taxon>Ascobolaceae</taxon>
        <taxon>Ascobolus</taxon>
    </lineage>
</organism>
<evidence type="ECO:0000256" key="1">
    <source>
        <dbReference type="SAM" id="MobiDB-lite"/>
    </source>
</evidence>
<feature type="compositionally biased region" description="Polar residues" evidence="1">
    <location>
        <begin position="1"/>
        <end position="19"/>
    </location>
</feature>
<sequence length="198" mass="23372">MSEASGSLDSSKPNFNANFHSDKSASQHDMHSLRSYESDTDSDQFIGCVQWKFEDKLDFFRFKRDLIARKMNETELETEWASYSTEFQNTVLAKIRNGWWVYPEQEKDLVRIQLYTALDIEEDRIRAIGERIWMEGPPSCWECGRMRNESPNSDWWKERKCRPCLEEEEVLEQAKNGYWNCVRCGCIPDIEYGCNCSD</sequence>
<feature type="region of interest" description="Disordered" evidence="1">
    <location>
        <begin position="1"/>
        <end position="33"/>
    </location>
</feature>
<evidence type="ECO:0000313" key="2">
    <source>
        <dbReference type="EMBL" id="RPA73557.1"/>
    </source>
</evidence>